<name>A0A9P0CYD0_9CUCU</name>
<sequence length="246" mass="28968">MYSQDNGYGSEDSEFDVPITPSPPEPLSPSIVSEDYDHEIDSLLERYEEASKNEEYYLLYTQFPHDIGQIGCGLSPARSFTPAVVMHKDQWEKVSFSSYEWEQLITHLRDSNFFNEIVDRPDDVEIKCGDYCKLQHVIYDSTKFIKVTKHNLSFFLSQADVMNLLHINNELLVSYISMLEKVEFPNYYYNLLKSVRASFTNDTYEFSDAFHKMHVFKNLDCNLKNIALGQFMYYYKYKIVNDFDRI</sequence>
<proteinExistence type="predicted"/>
<dbReference type="Proteomes" id="UP001153636">
    <property type="component" value="Chromosome 2"/>
</dbReference>
<feature type="region of interest" description="Disordered" evidence="1">
    <location>
        <begin position="1"/>
        <end position="32"/>
    </location>
</feature>
<evidence type="ECO:0000313" key="2">
    <source>
        <dbReference type="EMBL" id="CAH1106496.1"/>
    </source>
</evidence>
<gene>
    <name evidence="2" type="ORF">PSYICH_LOCUS7254</name>
</gene>
<evidence type="ECO:0000313" key="3">
    <source>
        <dbReference type="Proteomes" id="UP001153636"/>
    </source>
</evidence>
<evidence type="ECO:0000256" key="1">
    <source>
        <dbReference type="SAM" id="MobiDB-lite"/>
    </source>
</evidence>
<dbReference type="OrthoDB" id="6764520at2759"/>
<dbReference type="AlphaFoldDB" id="A0A9P0CYD0"/>
<protein>
    <submittedName>
        <fullName evidence="2">Uncharacterized protein</fullName>
    </submittedName>
</protein>
<keyword evidence="3" id="KW-1185">Reference proteome</keyword>
<accession>A0A9P0CYD0</accession>
<reference evidence="2" key="1">
    <citation type="submission" date="2022-01" db="EMBL/GenBank/DDBJ databases">
        <authorList>
            <person name="King R."/>
        </authorList>
    </citation>
    <scope>NUCLEOTIDE SEQUENCE</scope>
</reference>
<organism evidence="2 3">
    <name type="scientific">Psylliodes chrysocephalus</name>
    <dbReference type="NCBI Taxonomy" id="3402493"/>
    <lineage>
        <taxon>Eukaryota</taxon>
        <taxon>Metazoa</taxon>
        <taxon>Ecdysozoa</taxon>
        <taxon>Arthropoda</taxon>
        <taxon>Hexapoda</taxon>
        <taxon>Insecta</taxon>
        <taxon>Pterygota</taxon>
        <taxon>Neoptera</taxon>
        <taxon>Endopterygota</taxon>
        <taxon>Coleoptera</taxon>
        <taxon>Polyphaga</taxon>
        <taxon>Cucujiformia</taxon>
        <taxon>Chrysomeloidea</taxon>
        <taxon>Chrysomelidae</taxon>
        <taxon>Galerucinae</taxon>
        <taxon>Alticini</taxon>
        <taxon>Psylliodes</taxon>
    </lineage>
</organism>
<dbReference type="EMBL" id="OV651814">
    <property type="protein sequence ID" value="CAH1106496.1"/>
    <property type="molecule type" value="Genomic_DNA"/>
</dbReference>